<keyword evidence="4" id="KW-1185">Reference proteome</keyword>
<accession>A0A918YN18</accession>
<sequence>MTAVDTAVRVLLWSTANDSGAAGRPAPPEGELTDPQELAAPPQDLAAAVVRLAAESAARLRLDALAARERRPVGAGALLLAAAVGGRAQARLAAETVRAVPAARSLWDVLAYHAVVAPALAHIGDPALAGRLRAASPLTALLDRPDPVGETNAELLLEDVLLTHPQGRRLITTVYCEAPASPAQALWRGRLLDQLRMSERELVIDVYEAALLRHAAAHQSLIRRARAGLTVPPDLAVARPVAHWWAALARLERSHRRLLRARSGIGTGYLPGVRLYKQVERLEASGGSPA</sequence>
<comment type="caution">
    <text evidence="3">The sequence shown here is derived from an EMBL/GenBank/DDBJ whole genome shotgun (WGS) entry which is preliminary data.</text>
</comment>
<evidence type="ECO:0000259" key="2">
    <source>
        <dbReference type="Pfam" id="PF19998"/>
    </source>
</evidence>
<dbReference type="Pfam" id="PF19998">
    <property type="entry name" value="fvmX1"/>
    <property type="match status" value="1"/>
</dbReference>
<dbReference type="InterPro" id="IPR045480">
    <property type="entry name" value="fvmX1"/>
</dbReference>
<reference evidence="3" key="2">
    <citation type="submission" date="2020-09" db="EMBL/GenBank/DDBJ databases">
        <authorList>
            <person name="Sun Q."/>
            <person name="Ohkuma M."/>
        </authorList>
    </citation>
    <scope>NUCLEOTIDE SEQUENCE</scope>
    <source>
        <strain evidence="3">JCM 4714</strain>
    </source>
</reference>
<dbReference type="AlphaFoldDB" id="A0A918YN18"/>
<feature type="domain" description="FtsH ternary system" evidence="2">
    <location>
        <begin position="26"/>
        <end position="285"/>
    </location>
</feature>
<gene>
    <name evidence="3" type="ORF">GCM10010339_58510</name>
</gene>
<proteinExistence type="predicted"/>
<protein>
    <recommendedName>
        <fullName evidence="2">FtsH ternary system domain-containing protein</fullName>
    </recommendedName>
</protein>
<name>A0A918YN18_9ACTN</name>
<dbReference type="RefSeq" id="WP_189956630.1">
    <property type="nucleotide sequence ID" value="NZ_BMVG01000017.1"/>
</dbReference>
<organism evidence="3 4">
    <name type="scientific">Streptomyces alanosinicus</name>
    <dbReference type="NCBI Taxonomy" id="68171"/>
    <lineage>
        <taxon>Bacteria</taxon>
        <taxon>Bacillati</taxon>
        <taxon>Actinomycetota</taxon>
        <taxon>Actinomycetes</taxon>
        <taxon>Kitasatosporales</taxon>
        <taxon>Streptomycetaceae</taxon>
        <taxon>Streptomyces</taxon>
    </lineage>
</organism>
<dbReference type="Proteomes" id="UP000655443">
    <property type="component" value="Unassembled WGS sequence"/>
</dbReference>
<evidence type="ECO:0000313" key="3">
    <source>
        <dbReference type="EMBL" id="GHE08704.1"/>
    </source>
</evidence>
<feature type="region of interest" description="Disordered" evidence="1">
    <location>
        <begin position="18"/>
        <end position="37"/>
    </location>
</feature>
<evidence type="ECO:0000256" key="1">
    <source>
        <dbReference type="SAM" id="MobiDB-lite"/>
    </source>
</evidence>
<evidence type="ECO:0000313" key="4">
    <source>
        <dbReference type="Proteomes" id="UP000655443"/>
    </source>
</evidence>
<reference evidence="3" key="1">
    <citation type="journal article" date="2014" name="Int. J. Syst. Evol. Microbiol.">
        <title>Complete genome sequence of Corynebacterium casei LMG S-19264T (=DSM 44701T), isolated from a smear-ripened cheese.</title>
        <authorList>
            <consortium name="US DOE Joint Genome Institute (JGI-PGF)"/>
            <person name="Walter F."/>
            <person name="Albersmeier A."/>
            <person name="Kalinowski J."/>
            <person name="Ruckert C."/>
        </authorList>
    </citation>
    <scope>NUCLEOTIDE SEQUENCE</scope>
    <source>
        <strain evidence="3">JCM 4714</strain>
    </source>
</reference>
<dbReference type="EMBL" id="BMVG01000017">
    <property type="protein sequence ID" value="GHE08704.1"/>
    <property type="molecule type" value="Genomic_DNA"/>
</dbReference>